<accession>A0ABT1SDZ9</accession>
<comment type="caution">
    <text evidence="1">The sequence shown here is derived from an EMBL/GenBank/DDBJ whole genome shotgun (WGS) entry which is preliminary data.</text>
</comment>
<gene>
    <name evidence="1" type="ORF">NE686_16540</name>
</gene>
<dbReference type="RefSeq" id="WP_216561127.1">
    <property type="nucleotide sequence ID" value="NZ_JAHLOH010000045.1"/>
</dbReference>
<dbReference type="PANTHER" id="PTHR30032:SF4">
    <property type="entry name" value="AMIDASE ENHANCER"/>
    <property type="match status" value="1"/>
</dbReference>
<reference evidence="1 2" key="1">
    <citation type="submission" date="2022-06" db="EMBL/GenBank/DDBJ databases">
        <title>Isolation of gut microbiota from human fecal samples.</title>
        <authorList>
            <person name="Pamer E.G."/>
            <person name="Barat B."/>
            <person name="Waligurski E."/>
            <person name="Medina S."/>
            <person name="Paddock L."/>
            <person name="Mostad J."/>
        </authorList>
    </citation>
    <scope>NUCLEOTIDE SEQUENCE [LARGE SCALE GENOMIC DNA]</scope>
    <source>
        <strain evidence="1 2">DFI.7.95</strain>
    </source>
</reference>
<dbReference type="PANTHER" id="PTHR30032">
    <property type="entry name" value="N-ACETYLMURAMOYL-L-ALANINE AMIDASE-RELATED"/>
    <property type="match status" value="1"/>
</dbReference>
<protein>
    <submittedName>
        <fullName evidence="1">Cell wall-binding repeat-containing protein</fullName>
    </submittedName>
</protein>
<proteinExistence type="predicted"/>
<dbReference type="InterPro" id="IPR007253">
    <property type="entry name" value="Cell_wall-bd_2"/>
</dbReference>
<name>A0ABT1SDZ9_9FIRM</name>
<dbReference type="InterPro" id="IPR051922">
    <property type="entry name" value="Bact_Sporulation_Assoc"/>
</dbReference>
<dbReference type="EMBL" id="JANGAC010000015">
    <property type="protein sequence ID" value="MCQ4924714.1"/>
    <property type="molecule type" value="Genomic_DNA"/>
</dbReference>
<sequence>MENCRIKKTLNTVRICGCTPNENAIKVSNIVYADKPPNAIILVAEEKWQDAFAATPLIHFPRNAPILYTPKTYLDPLTVEQIFKLNPTGVDGVKVFIVGEFPYFIEEQLNMLGLRTKRIGGGNFYETAARVAEYLKYPPNIMVISGEDYREGLSTCAYAAHSGDVILFSDKNQLPWFTGAVIQSTENPNVFIVGSTNTISEKVEEEIRKLNVKFVDRISGSTPYEVSVNFAKYKSPNGQFGWGRNYRDGHAFTFTSIYSPYDSASSAPFGHLGKHTPILSVDPNNLPEVIKHYIESIKPIPQQEPKPPFMHGWIIGCDNTISYDVQIEIERALSIDEAHMSMDYLH</sequence>
<dbReference type="Pfam" id="PF04122">
    <property type="entry name" value="CW_binding_2"/>
    <property type="match status" value="1"/>
</dbReference>
<evidence type="ECO:0000313" key="2">
    <source>
        <dbReference type="Proteomes" id="UP001524478"/>
    </source>
</evidence>
<organism evidence="1 2">
    <name type="scientific">Tissierella carlieri</name>
    <dbReference type="NCBI Taxonomy" id="689904"/>
    <lineage>
        <taxon>Bacteria</taxon>
        <taxon>Bacillati</taxon>
        <taxon>Bacillota</taxon>
        <taxon>Tissierellia</taxon>
        <taxon>Tissierellales</taxon>
        <taxon>Tissierellaceae</taxon>
        <taxon>Tissierella</taxon>
    </lineage>
</organism>
<evidence type="ECO:0000313" key="1">
    <source>
        <dbReference type="EMBL" id="MCQ4924714.1"/>
    </source>
</evidence>
<dbReference type="Proteomes" id="UP001524478">
    <property type="component" value="Unassembled WGS sequence"/>
</dbReference>
<keyword evidence="2" id="KW-1185">Reference proteome</keyword>